<gene>
    <name evidence="1" type="ORF">FA048_10155</name>
</gene>
<evidence type="ECO:0000313" key="2">
    <source>
        <dbReference type="Proteomes" id="UP000309488"/>
    </source>
</evidence>
<dbReference type="OrthoDB" id="944636at2"/>
<protein>
    <submittedName>
        <fullName evidence="1">FHA domain-containing protein</fullName>
    </submittedName>
</protein>
<dbReference type="SUPFAM" id="SSF49879">
    <property type="entry name" value="SMAD/FHA domain"/>
    <property type="match status" value="1"/>
</dbReference>
<keyword evidence="2" id="KW-1185">Reference proteome</keyword>
<dbReference type="EMBL" id="SWBR01000002">
    <property type="protein sequence ID" value="TKC10944.1"/>
    <property type="molecule type" value="Genomic_DNA"/>
</dbReference>
<evidence type="ECO:0000313" key="1">
    <source>
        <dbReference type="EMBL" id="TKC10944.1"/>
    </source>
</evidence>
<proteinExistence type="predicted"/>
<dbReference type="InterPro" id="IPR008984">
    <property type="entry name" value="SMAD_FHA_dom_sf"/>
</dbReference>
<name>A0A4U1CT17_9SPHI</name>
<comment type="caution">
    <text evidence="1">The sequence shown here is derived from an EMBL/GenBank/DDBJ whole genome shotgun (WGS) entry which is preliminary data.</text>
</comment>
<reference evidence="1 2" key="1">
    <citation type="submission" date="2019-04" db="EMBL/GenBank/DDBJ databases">
        <title>Pedobacter sp. RP-3-22 sp. nov., isolated from Arctic soil.</title>
        <authorList>
            <person name="Dahal R.H."/>
            <person name="Kim D.-U."/>
        </authorList>
    </citation>
    <scope>NUCLEOTIDE SEQUENCE [LARGE SCALE GENOMIC DNA]</scope>
    <source>
        <strain evidence="1 2">RP-3-22</strain>
    </source>
</reference>
<sequence length="263" mass="29571">MFDLFKGRTDERPDDVKGIRHALLQFIKQTLQKAEGGEGANIKGLSIYINCTAAERQVYEAAVYTDNPDLLKSEIQRISDDYSLDLPGNWTLALTFEEAFPDEAVVMPNLPAALFVKTDTHFVKQQATAYVKALSGTTLKPSYLLNSDGGKYNIGRDEKAQSDMGYFRTNHIAFPSESSDERNRYISREHAHIEWNKNLAKFMIFADEGGIPPRNKVKLRSALTEKIVKLHATQIGQELAEGDQIILGESVVLEFSYQPQSHE</sequence>
<dbReference type="Proteomes" id="UP000309488">
    <property type="component" value="Unassembled WGS sequence"/>
</dbReference>
<organism evidence="1 2">
    <name type="scientific">Pedobacter polaris</name>
    <dbReference type="NCBI Taxonomy" id="2571273"/>
    <lineage>
        <taxon>Bacteria</taxon>
        <taxon>Pseudomonadati</taxon>
        <taxon>Bacteroidota</taxon>
        <taxon>Sphingobacteriia</taxon>
        <taxon>Sphingobacteriales</taxon>
        <taxon>Sphingobacteriaceae</taxon>
        <taxon>Pedobacter</taxon>
    </lineage>
</organism>
<accession>A0A4U1CT17</accession>
<dbReference type="Gene3D" id="2.60.200.20">
    <property type="match status" value="1"/>
</dbReference>
<dbReference type="AlphaFoldDB" id="A0A4U1CT17"/>